<dbReference type="InterPro" id="IPR045865">
    <property type="entry name" value="ACT-like_dom_sf"/>
</dbReference>
<evidence type="ECO:0000313" key="5">
    <source>
        <dbReference type="Proteomes" id="UP000284178"/>
    </source>
</evidence>
<dbReference type="SUPFAM" id="SSF54631">
    <property type="entry name" value="CBS-domain pair"/>
    <property type="match status" value="1"/>
</dbReference>
<accession>A0A412FWA5</accession>
<dbReference type="InterPro" id="IPR046342">
    <property type="entry name" value="CBS_dom_sf"/>
</dbReference>
<dbReference type="PANTHER" id="PTHR48108">
    <property type="entry name" value="CBS DOMAIN-CONTAINING PROTEIN CBSX2, CHLOROPLASTIC"/>
    <property type="match status" value="1"/>
</dbReference>
<keyword evidence="2" id="KW-0129">CBS domain</keyword>
<evidence type="ECO:0000313" key="4">
    <source>
        <dbReference type="EMBL" id="RGR72415.1"/>
    </source>
</evidence>
<dbReference type="PROSITE" id="PS51371">
    <property type="entry name" value="CBS"/>
    <property type="match status" value="2"/>
</dbReference>
<dbReference type="CDD" id="cd04584">
    <property type="entry name" value="CBS_pair_AcuB_like"/>
    <property type="match status" value="1"/>
</dbReference>
<reference evidence="4 5" key="1">
    <citation type="submission" date="2018-08" db="EMBL/GenBank/DDBJ databases">
        <title>A genome reference for cultivated species of the human gut microbiota.</title>
        <authorList>
            <person name="Zou Y."/>
            <person name="Xue W."/>
            <person name="Luo G."/>
        </authorList>
    </citation>
    <scope>NUCLEOTIDE SEQUENCE [LARGE SCALE GENOMIC DNA]</scope>
    <source>
        <strain evidence="4 5">AF24-29</strain>
    </source>
</reference>
<dbReference type="AlphaFoldDB" id="A0A412FWA5"/>
<dbReference type="InterPro" id="IPR000644">
    <property type="entry name" value="CBS_dom"/>
</dbReference>
<proteinExistence type="predicted"/>
<name>A0A412FWA5_9FIRM</name>
<dbReference type="PANTHER" id="PTHR48108:SF34">
    <property type="entry name" value="CBS DOMAIN-CONTAINING PROTEIN YHCV"/>
    <property type="match status" value="1"/>
</dbReference>
<evidence type="ECO:0000256" key="1">
    <source>
        <dbReference type="ARBA" id="ARBA00022737"/>
    </source>
</evidence>
<dbReference type="InterPro" id="IPR051462">
    <property type="entry name" value="CBS_domain-containing"/>
</dbReference>
<feature type="domain" description="CBS" evidence="3">
    <location>
        <begin position="7"/>
        <end position="63"/>
    </location>
</feature>
<keyword evidence="1" id="KW-0677">Repeat</keyword>
<dbReference type="EMBL" id="QRUP01000015">
    <property type="protein sequence ID" value="RGR72415.1"/>
    <property type="molecule type" value="Genomic_DNA"/>
</dbReference>
<dbReference type="RefSeq" id="WP_117895460.1">
    <property type="nucleotide sequence ID" value="NZ_CABJCV010000015.1"/>
</dbReference>
<dbReference type="SUPFAM" id="SSF55021">
    <property type="entry name" value="ACT-like"/>
    <property type="match status" value="1"/>
</dbReference>
<sequence>MLVKDRMTANPYCIRKDTSISAALDLMAERDFHRIPVVDGQELVGLVTEGTIAENTPSKATSLSVYELNYLLAKSTVESVMIKDVVTIHPDALLEEAAVLMRQHDIGCLVVTEGRKVVGIITQNDIFEAFIDLLGYYEEGSRYVIQITEDKPGVLADLTGLFFDETAQITNLAVYRKDAQTDVVIRARGVAPEVMKKLLSDHGYQVISVLTRCDQ</sequence>
<feature type="domain" description="CBS" evidence="3">
    <location>
        <begin position="81"/>
        <end position="139"/>
    </location>
</feature>
<keyword evidence="5" id="KW-1185">Reference proteome</keyword>
<protein>
    <submittedName>
        <fullName evidence="4">CBS domain-containing protein</fullName>
    </submittedName>
</protein>
<dbReference type="Pfam" id="PF00571">
    <property type="entry name" value="CBS"/>
    <property type="match status" value="2"/>
</dbReference>
<gene>
    <name evidence="4" type="ORF">DWY25_12240</name>
</gene>
<evidence type="ECO:0000256" key="2">
    <source>
        <dbReference type="PROSITE-ProRule" id="PRU00703"/>
    </source>
</evidence>
<comment type="caution">
    <text evidence="4">The sequence shown here is derived from an EMBL/GenBank/DDBJ whole genome shotgun (WGS) entry which is preliminary data.</text>
</comment>
<dbReference type="GeneID" id="83016163"/>
<dbReference type="Proteomes" id="UP000284178">
    <property type="component" value="Unassembled WGS sequence"/>
</dbReference>
<evidence type="ECO:0000259" key="3">
    <source>
        <dbReference type="PROSITE" id="PS51371"/>
    </source>
</evidence>
<organism evidence="4 5">
    <name type="scientific">Holdemania filiformis</name>
    <dbReference type="NCBI Taxonomy" id="61171"/>
    <lineage>
        <taxon>Bacteria</taxon>
        <taxon>Bacillati</taxon>
        <taxon>Bacillota</taxon>
        <taxon>Erysipelotrichia</taxon>
        <taxon>Erysipelotrichales</taxon>
        <taxon>Erysipelotrichaceae</taxon>
        <taxon>Holdemania</taxon>
    </lineage>
</organism>
<dbReference type="Gene3D" id="3.10.580.10">
    <property type="entry name" value="CBS-domain"/>
    <property type="match status" value="1"/>
</dbReference>
<dbReference type="SMART" id="SM00116">
    <property type="entry name" value="CBS"/>
    <property type="match status" value="2"/>
</dbReference>